<sequence>MASDVASVLEPLATRYRNEAEPRALAAAHEALARLGLGPGDFQPVGEDPHESRENRDNDQVFSIVRVDGGRMPLLVHSALQGYVTLLDEALTRGTDLEPEAWGGLRAALHTVFDILLDRPFEREDGVPMAPPRSTTGGERDALLRWTRGHHVFMVLLQGLIVVLNGLHRDLESSDIPAARAGLERATVLMRGSESAMRFAGDYDASAYERSVRPHLMPPRAPSELTGLRWRDHEYLIKVLTGLRPLFLKLDPSLKPQHEAFYRAVAQTYDAHKCVCARFVGTESASLFMAERSDRSAMEVLEHFKRSRLQLVKR</sequence>
<evidence type="ECO:0000256" key="1">
    <source>
        <dbReference type="SAM" id="MobiDB-lite"/>
    </source>
</evidence>
<evidence type="ECO:0000313" key="3">
    <source>
        <dbReference type="Proteomes" id="UP000217289"/>
    </source>
</evidence>
<organism evidence="2 3">
    <name type="scientific">Melittangium boletus DSM 14713</name>
    <dbReference type="NCBI Taxonomy" id="1294270"/>
    <lineage>
        <taxon>Bacteria</taxon>
        <taxon>Pseudomonadati</taxon>
        <taxon>Myxococcota</taxon>
        <taxon>Myxococcia</taxon>
        <taxon>Myxococcales</taxon>
        <taxon>Cystobacterineae</taxon>
        <taxon>Archangiaceae</taxon>
        <taxon>Melittangium</taxon>
    </lineage>
</organism>
<dbReference type="Proteomes" id="UP000217289">
    <property type="component" value="Chromosome"/>
</dbReference>
<feature type="compositionally biased region" description="Basic and acidic residues" evidence="1">
    <location>
        <begin position="47"/>
        <end position="58"/>
    </location>
</feature>
<name>A0A250IG34_9BACT</name>
<dbReference type="OrthoDB" id="2987626at2"/>
<reference evidence="2 3" key="1">
    <citation type="submission" date="2017-06" db="EMBL/GenBank/DDBJ databases">
        <authorList>
            <person name="Kim H.J."/>
            <person name="Triplett B.A."/>
        </authorList>
    </citation>
    <scope>NUCLEOTIDE SEQUENCE [LARGE SCALE GENOMIC DNA]</scope>
    <source>
        <strain evidence="2 3">DSM 14713</strain>
    </source>
</reference>
<proteinExistence type="predicted"/>
<dbReference type="AlphaFoldDB" id="A0A250IG34"/>
<accession>A0A250IG34</accession>
<dbReference type="RefSeq" id="WP_095978596.1">
    <property type="nucleotide sequence ID" value="NZ_CP022163.1"/>
</dbReference>
<evidence type="ECO:0000313" key="2">
    <source>
        <dbReference type="EMBL" id="ATB30111.1"/>
    </source>
</evidence>
<keyword evidence="3" id="KW-1185">Reference proteome</keyword>
<protein>
    <submittedName>
        <fullName evidence="2">Uncharacterized protein</fullName>
    </submittedName>
</protein>
<feature type="region of interest" description="Disordered" evidence="1">
    <location>
        <begin position="37"/>
        <end position="58"/>
    </location>
</feature>
<dbReference type="EMBL" id="CP022163">
    <property type="protein sequence ID" value="ATB30111.1"/>
    <property type="molecule type" value="Genomic_DNA"/>
</dbReference>
<dbReference type="KEGG" id="mbd:MEBOL_003566"/>
<gene>
    <name evidence="2" type="ORF">MEBOL_003566</name>
</gene>